<gene>
    <name evidence="6" type="ORF">SLNSH_03045</name>
</gene>
<feature type="transmembrane region" description="Helical" evidence="4">
    <location>
        <begin position="342"/>
        <end position="367"/>
    </location>
</feature>
<reference evidence="7" key="1">
    <citation type="submission" date="2018-03" db="EMBL/GenBank/DDBJ databases">
        <authorList>
            <person name="Sun L."/>
            <person name="Liu H."/>
            <person name="Chen W."/>
            <person name="Huang K."/>
            <person name="Liu W."/>
            <person name="Gao X."/>
        </authorList>
    </citation>
    <scope>NUCLEOTIDE SEQUENCE [LARGE SCALE GENOMIC DNA]</scope>
    <source>
        <strain evidence="7">SH9</strain>
    </source>
</reference>
<feature type="transmembrane region" description="Helical" evidence="4">
    <location>
        <begin position="279"/>
        <end position="300"/>
    </location>
</feature>
<dbReference type="EMBL" id="PVZS01000003">
    <property type="protein sequence ID" value="PSC06281.1"/>
    <property type="molecule type" value="Genomic_DNA"/>
</dbReference>
<feature type="domain" description="4Fe-4S ferredoxin-type" evidence="5">
    <location>
        <begin position="81"/>
        <end position="121"/>
    </location>
</feature>
<keyword evidence="2" id="KW-1003">Cell membrane</keyword>
<proteinExistence type="predicted"/>
<evidence type="ECO:0000313" key="7">
    <source>
        <dbReference type="Proteomes" id="UP000239772"/>
    </source>
</evidence>
<evidence type="ECO:0000256" key="2">
    <source>
        <dbReference type="ARBA" id="ARBA00022475"/>
    </source>
</evidence>
<feature type="transmembrane region" description="Helical" evidence="4">
    <location>
        <begin position="153"/>
        <end position="175"/>
    </location>
</feature>
<evidence type="ECO:0000313" key="6">
    <source>
        <dbReference type="EMBL" id="PSC06281.1"/>
    </source>
</evidence>
<dbReference type="Proteomes" id="UP000239772">
    <property type="component" value="Unassembled WGS sequence"/>
</dbReference>
<dbReference type="InterPro" id="IPR017896">
    <property type="entry name" value="4Fe4S_Fe-S-bd"/>
</dbReference>
<feature type="domain" description="4Fe-4S ferredoxin-type" evidence="5">
    <location>
        <begin position="167"/>
        <end position="201"/>
    </location>
</feature>
<keyword evidence="4" id="KW-1133">Transmembrane helix</keyword>
<sequence length="477" mass="51113">MVALVLPARPQGSLNKAEPKPVDRALASVGDWLMRRQKAIRAAQWGVVGIYLFLLVVPAALPLPDRTAHIWTNLVLFAQFVFWGVWWPFVLLSMVLVGRLWCGVLCPEGSLSETVSRHGRGLAVPRWISWKGWPFVAFACTTIYGQMVSVYQYALPALLVLGGSTLAAVAVGALYGRGKRVWCRYLCPVNGVFSLLAKLAPVHFRVDTAAWNAWPKNPGAQPVVNCAPLVPIKTMKGASGCHMCGRCSSYKGAITLSRRSPMHEIIHVAGLEAKPWETVLIVVGLMGIASGAFHWASSAVFVQIKQALAEQLIGWGWMWPLEATMPWWILTNAPDQNDVMTVLDGAVLIGFILGTAALVAAGAFGALALATRMLGGWSARRFHHLAQALIPIAGCGVFLGLSALTVTILRADGFELGFVGPLRAALLAGASLWSLTLAWGIARLQPVGAARRFAGVAAVGVAVTVGAVSWGSLFWSV</sequence>
<organism evidence="6 7">
    <name type="scientific">Alsobacter soli</name>
    <dbReference type="NCBI Taxonomy" id="2109933"/>
    <lineage>
        <taxon>Bacteria</taxon>
        <taxon>Pseudomonadati</taxon>
        <taxon>Pseudomonadota</taxon>
        <taxon>Alphaproteobacteria</taxon>
        <taxon>Hyphomicrobiales</taxon>
        <taxon>Alsobacteraceae</taxon>
        <taxon>Alsobacter</taxon>
    </lineage>
</organism>
<comment type="caution">
    <text evidence="6">The sequence shown here is derived from an EMBL/GenBank/DDBJ whole genome shotgun (WGS) entry which is preliminary data.</text>
</comment>
<dbReference type="GO" id="GO:0005886">
    <property type="term" value="C:plasma membrane"/>
    <property type="evidence" value="ECO:0007669"/>
    <property type="project" value="UniProtKB-SubCell"/>
</dbReference>
<accession>A0A2T1HX85</accession>
<feature type="transmembrane region" description="Helical" evidence="4">
    <location>
        <begin position="453"/>
        <end position="475"/>
    </location>
</feature>
<keyword evidence="3 4" id="KW-0472">Membrane</keyword>
<feature type="transmembrane region" description="Helical" evidence="4">
    <location>
        <begin position="81"/>
        <end position="106"/>
    </location>
</feature>
<evidence type="ECO:0000259" key="5">
    <source>
        <dbReference type="Pfam" id="PF12801"/>
    </source>
</evidence>
<feature type="transmembrane region" description="Helical" evidence="4">
    <location>
        <begin position="421"/>
        <end position="441"/>
    </location>
</feature>
<feature type="transmembrane region" description="Helical" evidence="4">
    <location>
        <begin position="182"/>
        <end position="204"/>
    </location>
</feature>
<feature type="transmembrane region" description="Helical" evidence="4">
    <location>
        <begin position="312"/>
        <end position="330"/>
    </location>
</feature>
<dbReference type="Pfam" id="PF12801">
    <property type="entry name" value="Fer4_5"/>
    <property type="match status" value="2"/>
</dbReference>
<dbReference type="InterPro" id="IPR052378">
    <property type="entry name" value="NosR_regulator"/>
</dbReference>
<evidence type="ECO:0000256" key="4">
    <source>
        <dbReference type="SAM" id="Phobius"/>
    </source>
</evidence>
<dbReference type="RefSeq" id="WP_106335197.1">
    <property type="nucleotide sequence ID" value="NZ_PVZS01000003.1"/>
</dbReference>
<feature type="transmembrane region" description="Helical" evidence="4">
    <location>
        <begin position="42"/>
        <end position="61"/>
    </location>
</feature>
<feature type="transmembrane region" description="Helical" evidence="4">
    <location>
        <begin position="127"/>
        <end position="147"/>
    </location>
</feature>
<dbReference type="OrthoDB" id="9806398at2"/>
<protein>
    <recommendedName>
        <fullName evidence="5">4Fe-4S ferredoxin-type domain-containing protein</fullName>
    </recommendedName>
</protein>
<name>A0A2T1HX85_9HYPH</name>
<dbReference type="PANTHER" id="PTHR30224:SF4">
    <property type="entry name" value="ELECTRON TRANSPORT PROTEIN YCCM-RELATED"/>
    <property type="match status" value="1"/>
</dbReference>
<keyword evidence="4" id="KW-0812">Transmembrane</keyword>
<keyword evidence="7" id="KW-1185">Reference proteome</keyword>
<dbReference type="AlphaFoldDB" id="A0A2T1HX85"/>
<comment type="subcellular location">
    <subcellularLocation>
        <location evidence="1">Cell membrane</location>
    </subcellularLocation>
</comment>
<evidence type="ECO:0000256" key="1">
    <source>
        <dbReference type="ARBA" id="ARBA00004236"/>
    </source>
</evidence>
<dbReference type="PANTHER" id="PTHR30224">
    <property type="entry name" value="ELECTRON TRANSPORT PROTEIN"/>
    <property type="match status" value="1"/>
</dbReference>
<feature type="transmembrane region" description="Helical" evidence="4">
    <location>
        <begin position="388"/>
        <end position="409"/>
    </location>
</feature>
<evidence type="ECO:0000256" key="3">
    <source>
        <dbReference type="ARBA" id="ARBA00023136"/>
    </source>
</evidence>